<dbReference type="GO" id="GO:0004818">
    <property type="term" value="F:glutamate-tRNA ligase activity"/>
    <property type="evidence" value="ECO:0007669"/>
    <property type="project" value="TreeGrafter"/>
</dbReference>
<protein>
    <submittedName>
        <fullName evidence="9">Glutamyl/glutaminyl-tRNA synthetase, class Ic, catalytic domain protein</fullName>
    </submittedName>
</protein>
<evidence type="ECO:0000313" key="10">
    <source>
        <dbReference type="Proteomes" id="UP000002033"/>
    </source>
</evidence>
<keyword evidence="2" id="KW-0479">Metal-binding</keyword>
<keyword evidence="1 7" id="KW-0436">Ligase</keyword>
<dbReference type="PANTHER" id="PTHR43311:SF1">
    <property type="entry name" value="GLUTAMYL-Q TRNA(ASP) SYNTHETASE"/>
    <property type="match status" value="1"/>
</dbReference>
<comment type="similarity">
    <text evidence="7">Belongs to the class-I aminoacyl-tRNA synthetase family.</text>
</comment>
<dbReference type="AlphaFoldDB" id="D8JXK8"/>
<dbReference type="KEGG" id="hdn:Hden_3396"/>
<dbReference type="RefSeq" id="WP_013217348.1">
    <property type="nucleotide sequence ID" value="NC_014313.1"/>
</dbReference>
<organism evidence="9 10">
    <name type="scientific">Hyphomicrobium denitrificans (strain ATCC 51888 / DSM 1869 / NCIMB 11706 / TK 0415)</name>
    <dbReference type="NCBI Taxonomy" id="582899"/>
    <lineage>
        <taxon>Bacteria</taxon>
        <taxon>Pseudomonadati</taxon>
        <taxon>Pseudomonadota</taxon>
        <taxon>Alphaproteobacteria</taxon>
        <taxon>Hyphomicrobiales</taxon>
        <taxon>Hyphomicrobiaceae</taxon>
        <taxon>Hyphomicrobium</taxon>
    </lineage>
</organism>
<dbReference type="GO" id="GO:0005829">
    <property type="term" value="C:cytosol"/>
    <property type="evidence" value="ECO:0007669"/>
    <property type="project" value="TreeGrafter"/>
</dbReference>
<dbReference type="Pfam" id="PF00749">
    <property type="entry name" value="tRNA-synt_1c"/>
    <property type="match status" value="1"/>
</dbReference>
<feature type="domain" description="Glutamyl/glutaminyl-tRNA synthetase class Ib catalytic" evidence="8">
    <location>
        <begin position="5"/>
        <end position="283"/>
    </location>
</feature>
<evidence type="ECO:0000256" key="1">
    <source>
        <dbReference type="ARBA" id="ARBA00022598"/>
    </source>
</evidence>
<dbReference type="eggNOG" id="COG0008">
    <property type="taxonomic scope" value="Bacteria"/>
</dbReference>
<dbReference type="SUPFAM" id="SSF52374">
    <property type="entry name" value="Nucleotidylyl transferase"/>
    <property type="match status" value="1"/>
</dbReference>
<gene>
    <name evidence="9" type="ordered locus">Hden_3396</name>
</gene>
<evidence type="ECO:0000259" key="8">
    <source>
        <dbReference type="Pfam" id="PF00749"/>
    </source>
</evidence>
<dbReference type="STRING" id="582899.Hden_3396"/>
<keyword evidence="3 7" id="KW-0547">Nucleotide-binding</keyword>
<keyword evidence="6 7" id="KW-0030">Aminoacyl-tRNA synthetase</keyword>
<dbReference type="InterPro" id="IPR014729">
    <property type="entry name" value="Rossmann-like_a/b/a_fold"/>
</dbReference>
<evidence type="ECO:0000256" key="2">
    <source>
        <dbReference type="ARBA" id="ARBA00022723"/>
    </source>
</evidence>
<dbReference type="Gene3D" id="3.40.50.620">
    <property type="entry name" value="HUPs"/>
    <property type="match status" value="1"/>
</dbReference>
<keyword evidence="4" id="KW-0862">Zinc</keyword>
<dbReference type="InterPro" id="IPR049940">
    <property type="entry name" value="GluQ/Sye"/>
</dbReference>
<dbReference type="InterPro" id="IPR001412">
    <property type="entry name" value="aa-tRNA-synth_I_CS"/>
</dbReference>
<dbReference type="HOGENOM" id="CLU_015768_0_0_5"/>
<dbReference type="PROSITE" id="PS00178">
    <property type="entry name" value="AA_TRNA_LIGASE_I"/>
    <property type="match status" value="1"/>
</dbReference>
<evidence type="ECO:0000256" key="3">
    <source>
        <dbReference type="ARBA" id="ARBA00022741"/>
    </source>
</evidence>
<dbReference type="InterPro" id="IPR000924">
    <property type="entry name" value="Glu/Gln-tRNA-synth"/>
</dbReference>
<reference evidence="10" key="1">
    <citation type="journal article" date="2011" name="J. Bacteriol.">
        <title>Genome sequences of eight morphologically diverse alphaproteobacteria.</title>
        <authorList>
            <consortium name="US DOE Joint Genome Institute"/>
            <person name="Brown P.J."/>
            <person name="Kysela D.T."/>
            <person name="Buechlein A."/>
            <person name="Hemmerich C."/>
            <person name="Brun Y.V."/>
        </authorList>
    </citation>
    <scope>NUCLEOTIDE SEQUENCE [LARGE SCALE GENOMIC DNA]</scope>
    <source>
        <strain evidence="10">ATCC 51888 / DSM 1869 / NCIB 11706 / TK 0415</strain>
    </source>
</reference>
<evidence type="ECO:0000256" key="6">
    <source>
        <dbReference type="ARBA" id="ARBA00023146"/>
    </source>
</evidence>
<dbReference type="Proteomes" id="UP000002033">
    <property type="component" value="Chromosome"/>
</dbReference>
<evidence type="ECO:0000256" key="4">
    <source>
        <dbReference type="ARBA" id="ARBA00022833"/>
    </source>
</evidence>
<dbReference type="GO" id="GO:0006424">
    <property type="term" value="P:glutamyl-tRNA aminoacylation"/>
    <property type="evidence" value="ECO:0007669"/>
    <property type="project" value="TreeGrafter"/>
</dbReference>
<dbReference type="GO" id="GO:0005524">
    <property type="term" value="F:ATP binding"/>
    <property type="evidence" value="ECO:0007669"/>
    <property type="project" value="UniProtKB-KW"/>
</dbReference>
<keyword evidence="10" id="KW-1185">Reference proteome</keyword>
<evidence type="ECO:0000256" key="7">
    <source>
        <dbReference type="RuleBase" id="RU363037"/>
    </source>
</evidence>
<dbReference type="OrthoDB" id="9807503at2"/>
<name>D8JXK8_HYPDA</name>
<sequence length="287" mass="31438">MSSITRFAPSPNGLLHVGHALSAIIAHDTAQLNGGRFLLRIEDIDLERRRPEFVAAIFEDLRWLGLAWEEPVLVQSEHFNEYLAAADKLIGMGLLYPCFATRSEIAAAADPETADPDGAPRYPGLWKGASAEQIGERMAAGDTPALRLNMDAALDVLRAKLGDKPLTFTEIGEDGTAQTIAAEPHRWGDAIIVRKDVPASYHLSVVVDDARQGVTHVTRGRDLFAATDLQRLLQELLDLPEPLYSHHRVICWADGRKLSKSNQDMGLRALRDEGATPADIRKVIGLA</sequence>
<keyword evidence="5 7" id="KW-0067">ATP-binding</keyword>
<proteinExistence type="inferred from homology"/>
<dbReference type="NCBIfam" id="NF004315">
    <property type="entry name" value="PRK05710.1-4"/>
    <property type="match status" value="1"/>
</dbReference>
<keyword evidence="7" id="KW-0648">Protein biosynthesis</keyword>
<evidence type="ECO:0000256" key="5">
    <source>
        <dbReference type="ARBA" id="ARBA00022840"/>
    </source>
</evidence>
<dbReference type="EMBL" id="CP002083">
    <property type="protein sequence ID" value="ADJ25189.1"/>
    <property type="molecule type" value="Genomic_DNA"/>
</dbReference>
<dbReference type="PRINTS" id="PR00987">
    <property type="entry name" value="TRNASYNTHGLU"/>
</dbReference>
<accession>D8JXK8</accession>
<evidence type="ECO:0000313" key="9">
    <source>
        <dbReference type="EMBL" id="ADJ25189.1"/>
    </source>
</evidence>
<dbReference type="PANTHER" id="PTHR43311">
    <property type="entry name" value="GLUTAMATE--TRNA LIGASE"/>
    <property type="match status" value="1"/>
</dbReference>
<dbReference type="InterPro" id="IPR020058">
    <property type="entry name" value="Glu/Gln-tRNA-synth_Ib_cat-dom"/>
</dbReference>